<gene>
    <name evidence="9" type="ORF">CHH67_11415</name>
</gene>
<name>A0A268EUP4_9BACL</name>
<evidence type="ECO:0000256" key="6">
    <source>
        <dbReference type="ARBA" id="ARBA00022989"/>
    </source>
</evidence>
<dbReference type="EMBL" id="NPBY01000034">
    <property type="protein sequence ID" value="PAD76842.1"/>
    <property type="molecule type" value="Genomic_DNA"/>
</dbReference>
<evidence type="ECO:0000256" key="1">
    <source>
        <dbReference type="ARBA" id="ARBA00004141"/>
    </source>
</evidence>
<dbReference type="GO" id="GO:0009847">
    <property type="term" value="P:spore germination"/>
    <property type="evidence" value="ECO:0007669"/>
    <property type="project" value="InterPro"/>
</dbReference>
<feature type="transmembrane region" description="Helical" evidence="8">
    <location>
        <begin position="326"/>
        <end position="351"/>
    </location>
</feature>
<dbReference type="Pfam" id="PF03845">
    <property type="entry name" value="Spore_permease"/>
    <property type="match status" value="1"/>
</dbReference>
<feature type="transmembrane region" description="Helical" evidence="8">
    <location>
        <begin position="7"/>
        <end position="27"/>
    </location>
</feature>
<proteinExistence type="inferred from homology"/>
<comment type="similarity">
    <text evidence="2">Belongs to the amino acid-polyamine-organocation (APC) superfamily. Spore germination protein (SGP) (TC 2.A.3.9) family.</text>
</comment>
<evidence type="ECO:0000313" key="9">
    <source>
        <dbReference type="EMBL" id="PAD76842.1"/>
    </source>
</evidence>
<comment type="subcellular location">
    <subcellularLocation>
        <location evidence="1">Membrane</location>
        <topology evidence="1">Multi-pass membrane protein</topology>
    </subcellularLocation>
</comment>
<evidence type="ECO:0000256" key="4">
    <source>
        <dbReference type="ARBA" id="ARBA00022544"/>
    </source>
</evidence>
<keyword evidence="3" id="KW-0813">Transport</keyword>
<accession>A0A268EUP4</accession>
<dbReference type="PANTHER" id="PTHR34975:SF2">
    <property type="entry name" value="SPORE GERMINATION PROTEIN A2"/>
    <property type="match status" value="1"/>
</dbReference>
<dbReference type="OrthoDB" id="2957438at2"/>
<dbReference type="PANTHER" id="PTHR34975">
    <property type="entry name" value="SPORE GERMINATION PROTEIN A2"/>
    <property type="match status" value="1"/>
</dbReference>
<feature type="transmembrane region" description="Helical" evidence="8">
    <location>
        <begin position="222"/>
        <end position="241"/>
    </location>
</feature>
<evidence type="ECO:0000256" key="2">
    <source>
        <dbReference type="ARBA" id="ARBA00007998"/>
    </source>
</evidence>
<keyword evidence="6 8" id="KW-1133">Transmembrane helix</keyword>
<evidence type="ECO:0000256" key="5">
    <source>
        <dbReference type="ARBA" id="ARBA00022692"/>
    </source>
</evidence>
<protein>
    <submittedName>
        <fullName evidence="9">Spore gernimation protein</fullName>
    </submittedName>
</protein>
<dbReference type="Proteomes" id="UP000215596">
    <property type="component" value="Unassembled WGS sequence"/>
</dbReference>
<feature type="transmembrane region" description="Helical" evidence="8">
    <location>
        <begin position="80"/>
        <end position="106"/>
    </location>
</feature>
<dbReference type="AlphaFoldDB" id="A0A268EUP4"/>
<evidence type="ECO:0000256" key="7">
    <source>
        <dbReference type="ARBA" id="ARBA00023136"/>
    </source>
</evidence>
<comment type="caution">
    <text evidence="9">The sequence shown here is derived from an EMBL/GenBank/DDBJ whole genome shotgun (WGS) entry which is preliminary data.</text>
</comment>
<sequence length="360" mass="41259">MKEKLSFFHVMILTYMIQTGVVVFSITHLEALHFGTNGWLMALFTSLVVLVNLMLIAIVHRMSNGRSIFEILEKSIPKFILFPIYLGLAALWSMIGCLVAKEYVLIFQMYAFPTTSPMVFKVAIDILAFLLVIKGVYNISKASTVFFFSTIWMNLLVFKALDDIKLERLTTFLFKEGGDMFTGFLNIYIAYIGYELSLLLFPYVNKKTKLMKAVMYGHLIRTFFYLMLGIVSYGIAGHNLLKKMLFPLLDLLAYIKLPFIERVENLFYGFFLFTTLITLVMYYWAAGESTLRIFPKLKSSVHYFVIILCSLIVSTVPVALDQVLRVLYLLGCAQIVIAFLLPVILILLLLIQRRKVVKHG</sequence>
<feature type="transmembrane region" description="Helical" evidence="8">
    <location>
        <begin position="301"/>
        <end position="320"/>
    </location>
</feature>
<feature type="transmembrane region" description="Helical" evidence="8">
    <location>
        <begin position="144"/>
        <end position="161"/>
    </location>
</feature>
<organism evidence="9">
    <name type="scientific">Paenibacillus campinasensis</name>
    <dbReference type="NCBI Taxonomy" id="66347"/>
    <lineage>
        <taxon>Bacteria</taxon>
        <taxon>Bacillati</taxon>
        <taxon>Bacillota</taxon>
        <taxon>Bacilli</taxon>
        <taxon>Bacillales</taxon>
        <taxon>Paenibacillaceae</taxon>
        <taxon>Paenibacillus</taxon>
    </lineage>
</organism>
<feature type="transmembrane region" description="Helical" evidence="8">
    <location>
        <begin position="266"/>
        <end position="285"/>
    </location>
</feature>
<dbReference type="GO" id="GO:0016020">
    <property type="term" value="C:membrane"/>
    <property type="evidence" value="ECO:0007669"/>
    <property type="project" value="UniProtKB-SubCell"/>
</dbReference>
<reference evidence="9" key="1">
    <citation type="submission" date="2017-07" db="EMBL/GenBank/DDBJ databases">
        <title>Isolation and whole genome analysis of endospore-forming bacteria from heroin.</title>
        <authorList>
            <person name="Kalinowski J."/>
            <person name="Ahrens B."/>
            <person name="Al-Dilaimi A."/>
            <person name="Winkler A."/>
            <person name="Wibberg D."/>
            <person name="Schleenbecker U."/>
            <person name="Ruckert C."/>
            <person name="Wolfel R."/>
            <person name="Grass G."/>
        </authorList>
    </citation>
    <scope>NUCLEOTIDE SEQUENCE [LARGE SCALE GENOMIC DNA]</scope>
    <source>
        <strain evidence="9">7537-G1</strain>
    </source>
</reference>
<feature type="transmembrane region" description="Helical" evidence="8">
    <location>
        <begin position="118"/>
        <end position="137"/>
    </location>
</feature>
<evidence type="ECO:0000256" key="3">
    <source>
        <dbReference type="ARBA" id="ARBA00022448"/>
    </source>
</evidence>
<keyword evidence="7 8" id="KW-0472">Membrane</keyword>
<feature type="transmembrane region" description="Helical" evidence="8">
    <location>
        <begin position="181"/>
        <end position="201"/>
    </location>
</feature>
<keyword evidence="4" id="KW-0309">Germination</keyword>
<dbReference type="InterPro" id="IPR004761">
    <property type="entry name" value="Spore_GerAB"/>
</dbReference>
<feature type="transmembrane region" description="Helical" evidence="8">
    <location>
        <begin position="39"/>
        <end position="59"/>
    </location>
</feature>
<evidence type="ECO:0000256" key="8">
    <source>
        <dbReference type="SAM" id="Phobius"/>
    </source>
</evidence>
<keyword evidence="5 8" id="KW-0812">Transmembrane</keyword>